<dbReference type="Gene3D" id="2.30.110.10">
    <property type="entry name" value="Electron Transport, Fmn-binding Protein, Chain A"/>
    <property type="match status" value="1"/>
</dbReference>
<evidence type="ECO:0000313" key="3">
    <source>
        <dbReference type="Proteomes" id="UP001320544"/>
    </source>
</evidence>
<evidence type="ECO:0000259" key="1">
    <source>
        <dbReference type="Pfam" id="PF01243"/>
    </source>
</evidence>
<name>A0ABN6ML84_9ACTN</name>
<dbReference type="InterPro" id="IPR012349">
    <property type="entry name" value="Split_barrel_FMN-bd"/>
</dbReference>
<gene>
    <name evidence="2" type="ORF">CE91St30_26810</name>
</gene>
<protein>
    <recommendedName>
        <fullName evidence="1">Pyridoxamine 5'-phosphate oxidase N-terminal domain-containing protein</fullName>
    </recommendedName>
</protein>
<evidence type="ECO:0000313" key="2">
    <source>
        <dbReference type="EMBL" id="BDE97348.1"/>
    </source>
</evidence>
<keyword evidence="3" id="KW-1185">Reference proteome</keyword>
<dbReference type="SUPFAM" id="SSF50475">
    <property type="entry name" value="FMN-binding split barrel"/>
    <property type="match status" value="1"/>
</dbReference>
<dbReference type="InterPro" id="IPR011576">
    <property type="entry name" value="Pyridox_Oxase_N"/>
</dbReference>
<proteinExistence type="predicted"/>
<dbReference type="Pfam" id="PF01243">
    <property type="entry name" value="PNPOx_N"/>
    <property type="match status" value="1"/>
</dbReference>
<dbReference type="RefSeq" id="WP_244386601.1">
    <property type="nucleotide sequence ID" value="NZ_AP025564.1"/>
</dbReference>
<sequence length="148" mass="16246">MELDLKDFAETVKAEEVMYLATAAGDRVSVRPVSPLLLDEKTVCFYTSKDALKYAQMKENPHVGFVVGAVGRYQGEGTVRFLGSVFAEENAALANAYKAKYQGAFEEAAPGEVMESNEFLVIDLGLLRGWIFDKENPEVPIGQGEIAF</sequence>
<dbReference type="Proteomes" id="UP001320544">
    <property type="component" value="Chromosome"/>
</dbReference>
<organism evidence="2 3">
    <name type="scientific">Raoultibacter timonensis</name>
    <dbReference type="NCBI Taxonomy" id="1907662"/>
    <lineage>
        <taxon>Bacteria</taxon>
        <taxon>Bacillati</taxon>
        <taxon>Actinomycetota</taxon>
        <taxon>Coriobacteriia</taxon>
        <taxon>Eggerthellales</taxon>
        <taxon>Eggerthellaceae</taxon>
        <taxon>Raoultibacter</taxon>
    </lineage>
</organism>
<dbReference type="EMBL" id="AP025564">
    <property type="protein sequence ID" value="BDE97348.1"/>
    <property type="molecule type" value="Genomic_DNA"/>
</dbReference>
<feature type="domain" description="Pyridoxamine 5'-phosphate oxidase N-terminal" evidence="1">
    <location>
        <begin position="8"/>
        <end position="114"/>
    </location>
</feature>
<reference evidence="2 3" key="1">
    <citation type="submission" date="2022-01" db="EMBL/GenBank/DDBJ databases">
        <title>Novel bile acid biosynthetic pathways are enriched in the microbiome of centenarians.</title>
        <authorList>
            <person name="Sato Y."/>
            <person name="Atarashi K."/>
            <person name="Plichta R.D."/>
            <person name="Arai Y."/>
            <person name="Sasajima S."/>
            <person name="Kearney M.S."/>
            <person name="Suda W."/>
            <person name="Takeshita K."/>
            <person name="Sasaki T."/>
            <person name="Okamoto S."/>
            <person name="Skelly N.A."/>
            <person name="Okamura Y."/>
            <person name="Vlamakis H."/>
            <person name="Li Y."/>
            <person name="Tanoue T."/>
            <person name="Takei H."/>
            <person name="Nittono H."/>
            <person name="Narushima S."/>
            <person name="Irie J."/>
            <person name="Itoh H."/>
            <person name="Moriya K."/>
            <person name="Sugiura Y."/>
            <person name="Suematsu M."/>
            <person name="Moritoki N."/>
            <person name="Shibata S."/>
            <person name="Littman R.D."/>
            <person name="Fischbach A.M."/>
            <person name="Uwamino Y."/>
            <person name="Inoue T."/>
            <person name="Honda A."/>
            <person name="Hattori M."/>
            <person name="Murai T."/>
            <person name="Xavier J.R."/>
            <person name="Hirose N."/>
            <person name="Honda K."/>
        </authorList>
    </citation>
    <scope>NUCLEOTIDE SEQUENCE [LARGE SCALE GENOMIC DNA]</scope>
    <source>
        <strain evidence="2 3">CE91-St30</strain>
    </source>
</reference>
<accession>A0ABN6ML84</accession>